<proteinExistence type="predicted"/>
<feature type="region of interest" description="Disordered" evidence="1">
    <location>
        <begin position="110"/>
        <end position="133"/>
    </location>
</feature>
<dbReference type="Proteomes" id="UP000749309">
    <property type="component" value="Unassembled WGS sequence"/>
</dbReference>
<accession>A0A9P4YGG6</accession>
<protein>
    <submittedName>
        <fullName evidence="2">Uncharacterized protein</fullName>
    </submittedName>
</protein>
<dbReference type="EMBL" id="JAAQVJ010000130">
    <property type="protein sequence ID" value="KAF3893796.1"/>
    <property type="molecule type" value="Genomic_DNA"/>
</dbReference>
<reference evidence="2" key="1">
    <citation type="submission" date="2020-03" db="EMBL/GenBank/DDBJ databases">
        <title>Whole Genome Sequence of Trichophyton interdigitale from India.</title>
        <authorList>
            <person name="Kumar P."/>
        </authorList>
    </citation>
    <scope>NUCLEOTIDE SEQUENCE</scope>
    <source>
        <strain evidence="2">UCMS-IGIB-CI14</strain>
    </source>
</reference>
<evidence type="ECO:0000256" key="1">
    <source>
        <dbReference type="SAM" id="MobiDB-lite"/>
    </source>
</evidence>
<sequence>MRTMGSRGPTVFVASRSLRSRSRLSECPRWMRLWLWTLDTTSASSPQRRPLSDSHPGLTYNISKSIQDLLDAAKVDCRLVRGTKALLRDNVRRCSINAEAGTISLRPRLTSGQSLRPSRPWLCSQRSSTPASSLGLKPPIDVLALVVRSADDRQSASHSKLQMMRLDAVLRPTSTSYKLCSIGGAQVRSGTVNIDWAGPVNAGQTSLPFRLATAVRSVEREIDASDKKPPFVRPGIVACREGFALARVRGLELSDSTAAGSFFSLVLK</sequence>
<gene>
    <name evidence="2" type="ORF">GY632_4044</name>
</gene>
<name>A0A9P4YGG6_9EURO</name>
<dbReference type="AlphaFoldDB" id="A0A9P4YGG6"/>
<comment type="caution">
    <text evidence="2">The sequence shown here is derived from an EMBL/GenBank/DDBJ whole genome shotgun (WGS) entry which is preliminary data.</text>
</comment>
<evidence type="ECO:0000313" key="3">
    <source>
        <dbReference type="Proteomes" id="UP000749309"/>
    </source>
</evidence>
<evidence type="ECO:0000313" key="2">
    <source>
        <dbReference type="EMBL" id="KAF3893796.1"/>
    </source>
</evidence>
<organism evidence="2 3">
    <name type="scientific">Trichophyton interdigitale</name>
    <dbReference type="NCBI Taxonomy" id="101480"/>
    <lineage>
        <taxon>Eukaryota</taxon>
        <taxon>Fungi</taxon>
        <taxon>Dikarya</taxon>
        <taxon>Ascomycota</taxon>
        <taxon>Pezizomycotina</taxon>
        <taxon>Eurotiomycetes</taxon>
        <taxon>Eurotiomycetidae</taxon>
        <taxon>Onygenales</taxon>
        <taxon>Arthrodermataceae</taxon>
        <taxon>Trichophyton</taxon>
    </lineage>
</organism>